<dbReference type="PROSITE" id="PS00138">
    <property type="entry name" value="SUBTILASE_SER"/>
    <property type="match status" value="1"/>
</dbReference>
<evidence type="ECO:0000256" key="7">
    <source>
        <dbReference type="PIRSR" id="PIRSR615500-1"/>
    </source>
</evidence>
<keyword evidence="5 8" id="KW-0378">Hydrolase</keyword>
<dbReference type="InterPro" id="IPR036852">
    <property type="entry name" value="Peptidase_S8/S53_dom_sf"/>
</dbReference>
<dbReference type="Gene3D" id="2.60.40.1710">
    <property type="entry name" value="Subtilisin-like superfamily"/>
    <property type="match status" value="1"/>
</dbReference>
<evidence type="ECO:0000256" key="2">
    <source>
        <dbReference type="ARBA" id="ARBA00022525"/>
    </source>
</evidence>
<evidence type="ECO:0000256" key="1">
    <source>
        <dbReference type="ARBA" id="ARBA00011073"/>
    </source>
</evidence>
<keyword evidence="3 8" id="KW-0645">Protease</keyword>
<feature type="active site" description="Charge relay system" evidence="7 8">
    <location>
        <position position="233"/>
    </location>
</feature>
<dbReference type="OrthoDB" id="206201at2759"/>
<evidence type="ECO:0000313" key="14">
    <source>
        <dbReference type="EMBL" id="ORZ10086.1"/>
    </source>
</evidence>
<evidence type="ECO:0000259" key="13">
    <source>
        <dbReference type="Pfam" id="PF06280"/>
    </source>
</evidence>
<dbReference type="SUPFAM" id="SSF52743">
    <property type="entry name" value="Subtilisin-like"/>
    <property type="match status" value="1"/>
</dbReference>
<dbReference type="InterPro" id="IPR023827">
    <property type="entry name" value="Peptidase_S8_Asp-AS"/>
</dbReference>
<dbReference type="PANTHER" id="PTHR43399">
    <property type="entry name" value="SUBTILISIN-RELATED"/>
    <property type="match status" value="1"/>
</dbReference>
<dbReference type="CDD" id="cd07489">
    <property type="entry name" value="Peptidases_S8_5"/>
    <property type="match status" value="1"/>
</dbReference>
<keyword evidence="15" id="KW-1185">Reference proteome</keyword>
<evidence type="ECO:0000256" key="10">
    <source>
        <dbReference type="SAM" id="SignalP"/>
    </source>
</evidence>
<protein>
    <submittedName>
        <fullName evidence="14">Peptidase S8/S53 domain-containing protein</fullName>
    </submittedName>
</protein>
<feature type="active site" description="Charge relay system" evidence="7 8">
    <location>
        <position position="538"/>
    </location>
</feature>
<dbReference type="PRINTS" id="PR00723">
    <property type="entry name" value="SUBTILISIN"/>
</dbReference>
<dbReference type="InterPro" id="IPR022398">
    <property type="entry name" value="Peptidase_S8_His-AS"/>
</dbReference>
<dbReference type="GO" id="GO:0006508">
    <property type="term" value="P:proteolysis"/>
    <property type="evidence" value="ECO:0007669"/>
    <property type="project" value="UniProtKB-KW"/>
</dbReference>
<dbReference type="Pfam" id="PF00082">
    <property type="entry name" value="Peptidase_S8"/>
    <property type="match status" value="1"/>
</dbReference>
<reference evidence="14 15" key="1">
    <citation type="submission" date="2016-07" db="EMBL/GenBank/DDBJ databases">
        <title>Pervasive Adenine N6-methylation of Active Genes in Fungi.</title>
        <authorList>
            <consortium name="DOE Joint Genome Institute"/>
            <person name="Mondo S.J."/>
            <person name="Dannebaum R.O."/>
            <person name="Kuo R.C."/>
            <person name="Labutti K."/>
            <person name="Haridas S."/>
            <person name="Kuo A."/>
            <person name="Salamov A."/>
            <person name="Ahrendt S.R."/>
            <person name="Lipzen A."/>
            <person name="Sullivan W."/>
            <person name="Andreopoulos W.B."/>
            <person name="Clum A."/>
            <person name="Lindquist E."/>
            <person name="Daum C."/>
            <person name="Ramamoorthy G.K."/>
            <person name="Gryganskyi A."/>
            <person name="Culley D."/>
            <person name="Magnuson J.K."/>
            <person name="James T.Y."/>
            <person name="O'Malley M.A."/>
            <person name="Stajich J.E."/>
            <person name="Spatafora J.W."/>
            <person name="Visel A."/>
            <person name="Grigoriev I.V."/>
        </authorList>
    </citation>
    <scope>NUCLEOTIDE SEQUENCE [LARGE SCALE GENOMIC DNA]</scope>
    <source>
        <strain evidence="14 15">NRRL 1336</strain>
    </source>
</reference>
<name>A0A1X2I5Z5_9FUNG</name>
<dbReference type="Pfam" id="PF02225">
    <property type="entry name" value="PA"/>
    <property type="match status" value="1"/>
</dbReference>
<dbReference type="InterPro" id="IPR023828">
    <property type="entry name" value="Peptidase_S8_Ser-AS"/>
</dbReference>
<feature type="chain" id="PRO_5012936658" evidence="10">
    <location>
        <begin position="24"/>
        <end position="897"/>
    </location>
</feature>
<keyword evidence="2" id="KW-0964">Secreted</keyword>
<dbReference type="InterPro" id="IPR046450">
    <property type="entry name" value="PA_dom_sf"/>
</dbReference>
<dbReference type="GO" id="GO:0004252">
    <property type="term" value="F:serine-type endopeptidase activity"/>
    <property type="evidence" value="ECO:0007669"/>
    <property type="project" value="UniProtKB-UniRule"/>
</dbReference>
<evidence type="ECO:0000256" key="9">
    <source>
        <dbReference type="RuleBase" id="RU003355"/>
    </source>
</evidence>
<dbReference type="AlphaFoldDB" id="A0A1X2I5Z5"/>
<evidence type="ECO:0000259" key="11">
    <source>
        <dbReference type="Pfam" id="PF00082"/>
    </source>
</evidence>
<dbReference type="EMBL" id="MCGE01000025">
    <property type="protein sequence ID" value="ORZ10086.1"/>
    <property type="molecule type" value="Genomic_DNA"/>
</dbReference>
<dbReference type="GO" id="GO:0016020">
    <property type="term" value="C:membrane"/>
    <property type="evidence" value="ECO:0007669"/>
    <property type="project" value="InterPro"/>
</dbReference>
<dbReference type="Gene3D" id="3.40.50.200">
    <property type="entry name" value="Peptidase S8/S53 domain"/>
    <property type="match status" value="1"/>
</dbReference>
<dbReference type="InterPro" id="IPR034187">
    <property type="entry name" value="Peptidases_S8_5"/>
</dbReference>
<dbReference type="InterPro" id="IPR003137">
    <property type="entry name" value="PA_domain"/>
</dbReference>
<feature type="domain" description="PA" evidence="12">
    <location>
        <begin position="382"/>
        <end position="467"/>
    </location>
</feature>
<proteinExistence type="inferred from homology"/>
<dbReference type="Proteomes" id="UP000193560">
    <property type="component" value="Unassembled WGS sequence"/>
</dbReference>
<feature type="domain" description="C5a peptidase/Subtilisin-like protease SBT2-like Fn3-like" evidence="13">
    <location>
        <begin position="614"/>
        <end position="731"/>
    </location>
</feature>
<comment type="caution">
    <text evidence="14">The sequence shown here is derived from an EMBL/GenBank/DDBJ whole genome shotgun (WGS) entry which is preliminary data.</text>
</comment>
<feature type="signal peptide" evidence="10">
    <location>
        <begin position="1"/>
        <end position="23"/>
    </location>
</feature>
<evidence type="ECO:0000256" key="3">
    <source>
        <dbReference type="ARBA" id="ARBA00022670"/>
    </source>
</evidence>
<dbReference type="PANTHER" id="PTHR43399:SF4">
    <property type="entry name" value="CELL WALL-ASSOCIATED PROTEASE"/>
    <property type="match status" value="1"/>
</dbReference>
<evidence type="ECO:0000256" key="8">
    <source>
        <dbReference type="PROSITE-ProRule" id="PRU01240"/>
    </source>
</evidence>
<dbReference type="SUPFAM" id="SSF52025">
    <property type="entry name" value="PA domain"/>
    <property type="match status" value="1"/>
</dbReference>
<dbReference type="PROSITE" id="PS00136">
    <property type="entry name" value="SUBTILASE_ASP"/>
    <property type="match status" value="1"/>
</dbReference>
<evidence type="ECO:0000313" key="15">
    <source>
        <dbReference type="Proteomes" id="UP000193560"/>
    </source>
</evidence>
<gene>
    <name evidence="14" type="ORF">BCR42DRAFT_454607</name>
</gene>
<sequence>MLRPLSFSFILFFFLLSAFIVEGLVEHYKVKKPSTHENVIENRYTVELSHPTEVTYFTDALSNAFAPQHIKIHRQFTHSVFNGVSFKLISSSSGRRFQHHQILQSLFDDESVLAVYPSRRVSSPSLAQSAVEHVAAGVNSSVSKLLSPHGLTQVDRVHKDLKYTGKDIIIGVIDSGVDYMHPALGGGFGKGFKVRYGEDLVGDKFDPSDDDPIIKPGPTPLENCDANTRASGHGTHVSGIIAGKTDNFTGVAPDATLAVWRVFGCTGGTEDDVIIDALLKAEKAGCDIINLSLGDNSGWSESPTAVVASRIAKRGIHMVIAAGNDGLNGAFTVGSPSTGDNTLSVASFDNENVLIPHFKASHVKDNIAFAIPSSTKVKTYPSGELVPGDDNYGFLGAGCPAPASVKGKYALVEEGSCHLQEKVHNLAKAGALGMVVYKNSSKIMYSPRIDNATIPVMGISVKYGEALIDQLDDDKIVELKFLGQLPLPLLTANTVSVFSSVGASYELDFRPHISGVGGSIYSTLPRKLGYWGTLSGTSMATPYVAGSIALYLNSLGKNYTMEPNTVLEHFQNYAYKAPLARGPKGLDSPLRQGAGLIQVYDTITQKVHVSPGSISFNDTASSNYKTHTLTIMNHGDKLVSYQVSNNATLAILPYDVAEDGYTYLEPLNYTTAIAKLRLSKKTIKVAPGKSVQVKVTVIPPDVDPKKHIMYGGYVQFKSRSHQSSHDISVPYFGLVGKQKDLPVFDHHTPFITSDNSTVVYDKHDTLTIQRSNNDTELAPLLNFRLLTGTRLVKVELLERINGKVIGDIVPPLTYLPRNTLTTRRLIHSLILDGYYYPKGNNTNAKTPDGKDDDADDDGVHIPLGTYKIRVQALHLFGDPQKSGDFQTWESGNIKIVE</sequence>
<accession>A0A1X2I5Z5</accession>
<comment type="similarity">
    <text evidence="1 8 9">Belongs to the peptidase S8 family.</text>
</comment>
<evidence type="ECO:0000256" key="6">
    <source>
        <dbReference type="ARBA" id="ARBA00022825"/>
    </source>
</evidence>
<dbReference type="InterPro" id="IPR010435">
    <property type="entry name" value="C5a/SBT2-like_Fn3"/>
</dbReference>
<organism evidence="14 15">
    <name type="scientific">Absidia repens</name>
    <dbReference type="NCBI Taxonomy" id="90262"/>
    <lineage>
        <taxon>Eukaryota</taxon>
        <taxon>Fungi</taxon>
        <taxon>Fungi incertae sedis</taxon>
        <taxon>Mucoromycota</taxon>
        <taxon>Mucoromycotina</taxon>
        <taxon>Mucoromycetes</taxon>
        <taxon>Mucorales</taxon>
        <taxon>Cunninghamellaceae</taxon>
        <taxon>Absidia</taxon>
    </lineage>
</organism>
<dbReference type="Gene3D" id="3.50.30.30">
    <property type="match status" value="1"/>
</dbReference>
<dbReference type="InterPro" id="IPR000209">
    <property type="entry name" value="Peptidase_S8/S53_dom"/>
</dbReference>
<dbReference type="InterPro" id="IPR015500">
    <property type="entry name" value="Peptidase_S8_subtilisin-rel"/>
</dbReference>
<dbReference type="STRING" id="90262.A0A1X2I5Z5"/>
<dbReference type="InterPro" id="IPR051048">
    <property type="entry name" value="Peptidase_S8/S53_subtilisin"/>
</dbReference>
<dbReference type="PROSITE" id="PS00137">
    <property type="entry name" value="SUBTILASE_HIS"/>
    <property type="match status" value="1"/>
</dbReference>
<feature type="domain" description="Peptidase S8/S53" evidence="11">
    <location>
        <begin position="165"/>
        <end position="574"/>
    </location>
</feature>
<dbReference type="Pfam" id="PF06280">
    <property type="entry name" value="fn3_5"/>
    <property type="match status" value="1"/>
</dbReference>
<evidence type="ECO:0000259" key="12">
    <source>
        <dbReference type="Pfam" id="PF02225"/>
    </source>
</evidence>
<keyword evidence="6 8" id="KW-0720">Serine protease</keyword>
<dbReference type="CDD" id="cd00538">
    <property type="entry name" value="PA"/>
    <property type="match status" value="1"/>
</dbReference>
<evidence type="ECO:0000256" key="5">
    <source>
        <dbReference type="ARBA" id="ARBA00022801"/>
    </source>
</evidence>
<keyword evidence="4 10" id="KW-0732">Signal</keyword>
<feature type="active site" description="Charge relay system" evidence="7 8">
    <location>
        <position position="174"/>
    </location>
</feature>
<dbReference type="PROSITE" id="PS51892">
    <property type="entry name" value="SUBTILASE"/>
    <property type="match status" value="1"/>
</dbReference>
<evidence type="ECO:0000256" key="4">
    <source>
        <dbReference type="ARBA" id="ARBA00022729"/>
    </source>
</evidence>